<dbReference type="NCBIfam" id="TIGR00057">
    <property type="entry name" value="L-threonylcarbamoyladenylate synthase"/>
    <property type="match status" value="1"/>
</dbReference>
<sequence>MKQETKVWVIGDRDATDKAIAEAAGLLREGGVVAFPTETVYGLGADASNTAAVERIFAAKGRPSDNPLIVHIAERSQLECIVLPYGEIAAKLMERFWPGPLTLVLPVRPGAVSPRVTAGLDTVAVRMPAHPVALQLIVAAGCPVAAPSANRSGRPSPTRAAHVRDDLAGRIDGLIDGGAADVGLESTVVEIDGGRIRILRPGGVTPDALREAAGCEVELDEALGAPHAAEFGGAAAAADPAANPAGNGSGTAGDAPGPENDARVIGSPCAIAASGAAKAGFAPRSPGMKYAHYAPRGEMLLVEGDPEAVRLYIEAQEAAARLAGCRTGVLTFDERAANFRAGTVLTLGSEDRLEAAAHRLYDALREFDRLGVERIWAEACDPGGGIGLALMNRLTKAAGNRIVRV</sequence>
<dbReference type="PIRSF" id="PIRSF004930">
    <property type="entry name" value="Tln_factor_SUA5"/>
    <property type="match status" value="1"/>
</dbReference>
<dbReference type="SUPFAM" id="SSF55821">
    <property type="entry name" value="YrdC/RibB"/>
    <property type="match status" value="1"/>
</dbReference>
<feature type="compositionally biased region" description="Low complexity" evidence="15">
    <location>
        <begin position="235"/>
        <end position="246"/>
    </location>
</feature>
<feature type="binding site" evidence="14">
    <location>
        <position position="39"/>
    </location>
    <ligand>
        <name>L-threonine</name>
        <dbReference type="ChEBI" id="CHEBI:57926"/>
    </ligand>
</feature>
<feature type="binding site" evidence="14">
    <location>
        <position position="71"/>
    </location>
    <ligand>
        <name>L-threonine</name>
        <dbReference type="ChEBI" id="CHEBI:57926"/>
    </ligand>
</feature>
<comment type="subcellular location">
    <subcellularLocation>
        <location evidence="1 13">Cytoplasm</location>
    </subcellularLocation>
</comment>
<evidence type="ECO:0000256" key="11">
    <source>
        <dbReference type="ARBA" id="ARBA00029774"/>
    </source>
</evidence>
<keyword evidence="18" id="KW-1185">Reference proteome</keyword>
<evidence type="ECO:0000256" key="9">
    <source>
        <dbReference type="ARBA" id="ARBA00022741"/>
    </source>
</evidence>
<keyword evidence="9 13" id="KW-0547">Nucleotide-binding</keyword>
<dbReference type="GO" id="GO:0005737">
    <property type="term" value="C:cytoplasm"/>
    <property type="evidence" value="ECO:0007669"/>
    <property type="project" value="UniProtKB-SubCell"/>
</dbReference>
<feature type="binding site" evidence="14">
    <location>
        <position position="126"/>
    </location>
    <ligand>
        <name>L-threonine</name>
        <dbReference type="ChEBI" id="CHEBI:57926"/>
    </ligand>
</feature>
<evidence type="ECO:0000256" key="12">
    <source>
        <dbReference type="ARBA" id="ARBA00048366"/>
    </source>
</evidence>
<feature type="binding site" evidence="14">
    <location>
        <position position="62"/>
    </location>
    <ligand>
        <name>ATP</name>
        <dbReference type="ChEBI" id="CHEBI:30616"/>
    </ligand>
</feature>
<accession>A0A9W5W6Q7</accession>
<feature type="binding site" evidence="14">
    <location>
        <position position="293"/>
    </location>
    <ligand>
        <name>ATP</name>
        <dbReference type="ChEBI" id="CHEBI:30616"/>
    </ligand>
</feature>
<evidence type="ECO:0000256" key="6">
    <source>
        <dbReference type="ARBA" id="ARBA00022679"/>
    </source>
</evidence>
<feature type="binding site" evidence="14">
    <location>
        <position position="186"/>
    </location>
    <ligand>
        <name>L-threonine</name>
        <dbReference type="ChEBI" id="CHEBI:57926"/>
    </ligand>
</feature>
<dbReference type="InterPro" id="IPR010923">
    <property type="entry name" value="T(6)A37_SUA5"/>
</dbReference>
<dbReference type="AlphaFoldDB" id="A0A9W5W6Q7"/>
<comment type="caution">
    <text evidence="17">The sequence shown here is derived from an EMBL/GenBank/DDBJ whole genome shotgun (WGS) entry which is preliminary data.</text>
</comment>
<feature type="domain" description="YrdC-like" evidence="16">
    <location>
        <begin position="17"/>
        <end position="204"/>
    </location>
</feature>
<comment type="similarity">
    <text evidence="2 13">Belongs to the SUA5 family.</text>
</comment>
<dbReference type="Proteomes" id="UP000053750">
    <property type="component" value="Unassembled WGS sequence"/>
</dbReference>
<evidence type="ECO:0000256" key="5">
    <source>
        <dbReference type="ARBA" id="ARBA00022490"/>
    </source>
</evidence>
<evidence type="ECO:0000256" key="1">
    <source>
        <dbReference type="ARBA" id="ARBA00004496"/>
    </source>
</evidence>
<keyword evidence="6 13" id="KW-0808">Transferase</keyword>
<dbReference type="GO" id="GO:0006450">
    <property type="term" value="P:regulation of translational fidelity"/>
    <property type="evidence" value="ECO:0007669"/>
    <property type="project" value="TreeGrafter"/>
</dbReference>
<dbReference type="GO" id="GO:0061710">
    <property type="term" value="F:L-threonylcarbamoyladenylate synthase"/>
    <property type="evidence" value="ECO:0007669"/>
    <property type="project" value="UniProtKB-EC"/>
</dbReference>
<feature type="binding site" evidence="14">
    <location>
        <position position="148"/>
    </location>
    <ligand>
        <name>ATP</name>
        <dbReference type="ChEBI" id="CHEBI:30616"/>
    </ligand>
</feature>
<evidence type="ECO:0000313" key="17">
    <source>
        <dbReference type="EMBL" id="EXX87386.1"/>
    </source>
</evidence>
<comment type="catalytic activity">
    <reaction evidence="12 13">
        <text>L-threonine + hydrogencarbonate + ATP = L-threonylcarbamoyladenylate + diphosphate + H2O</text>
        <dbReference type="Rhea" id="RHEA:36407"/>
        <dbReference type="ChEBI" id="CHEBI:15377"/>
        <dbReference type="ChEBI" id="CHEBI:17544"/>
        <dbReference type="ChEBI" id="CHEBI:30616"/>
        <dbReference type="ChEBI" id="CHEBI:33019"/>
        <dbReference type="ChEBI" id="CHEBI:57926"/>
        <dbReference type="ChEBI" id="CHEBI:73682"/>
        <dbReference type="EC" id="2.7.7.87"/>
    </reaction>
</comment>
<dbReference type="Pfam" id="PF01300">
    <property type="entry name" value="Sua5_yciO_yrdC"/>
    <property type="match status" value="1"/>
</dbReference>
<dbReference type="FunFam" id="3.90.870.10:FF:000008">
    <property type="entry name" value="Threonylcarbamoyl-AMP synthase"/>
    <property type="match status" value="1"/>
</dbReference>
<gene>
    <name evidence="17" type="ORF">BG53_04235</name>
</gene>
<organism evidence="17 18">
    <name type="scientific">Paenibacillus darwinianus</name>
    <dbReference type="NCBI Taxonomy" id="1380763"/>
    <lineage>
        <taxon>Bacteria</taxon>
        <taxon>Bacillati</taxon>
        <taxon>Bacillota</taxon>
        <taxon>Bacilli</taxon>
        <taxon>Bacillales</taxon>
        <taxon>Paenibacillaceae</taxon>
        <taxon>Paenibacillus</taxon>
    </lineage>
</organism>
<comment type="function">
    <text evidence="13">Required for the formation of a threonylcarbamoyl group on adenosine at position 37 (t(6)A37) in tRNAs that read codons beginning with adenine.</text>
</comment>
<evidence type="ECO:0000313" key="18">
    <source>
        <dbReference type="Proteomes" id="UP000053750"/>
    </source>
</evidence>
<dbReference type="InterPro" id="IPR038385">
    <property type="entry name" value="Sua5/YwlC_C"/>
</dbReference>
<dbReference type="InterPro" id="IPR006070">
    <property type="entry name" value="Sua5-like_dom"/>
</dbReference>
<dbReference type="OrthoDB" id="9814580at2"/>
<evidence type="ECO:0000256" key="2">
    <source>
        <dbReference type="ARBA" id="ARBA00007663"/>
    </source>
</evidence>
<keyword evidence="8 13" id="KW-0548">Nucleotidyltransferase</keyword>
<feature type="binding site" evidence="14">
    <location>
        <position position="66"/>
    </location>
    <ligand>
        <name>ATP</name>
        <dbReference type="ChEBI" id="CHEBI:30616"/>
    </ligand>
</feature>
<evidence type="ECO:0000256" key="15">
    <source>
        <dbReference type="SAM" id="MobiDB-lite"/>
    </source>
</evidence>
<dbReference type="EMBL" id="JFHU01000158">
    <property type="protein sequence ID" value="EXX87386.1"/>
    <property type="molecule type" value="Genomic_DNA"/>
</dbReference>
<dbReference type="Gene3D" id="3.90.870.10">
    <property type="entry name" value="DHBP synthase"/>
    <property type="match status" value="1"/>
</dbReference>
<dbReference type="InterPro" id="IPR017945">
    <property type="entry name" value="DHBP_synth_RibB-like_a/b_dom"/>
</dbReference>
<evidence type="ECO:0000256" key="14">
    <source>
        <dbReference type="PIRSR" id="PIRSR004930-1"/>
    </source>
</evidence>
<feature type="binding site" evidence="14">
    <location>
        <position position="122"/>
    </location>
    <ligand>
        <name>L-threonine</name>
        <dbReference type="ChEBI" id="CHEBI:57926"/>
    </ligand>
</feature>
<dbReference type="GO" id="GO:0008033">
    <property type="term" value="P:tRNA processing"/>
    <property type="evidence" value="ECO:0007669"/>
    <property type="project" value="UniProtKB-KW"/>
</dbReference>
<feature type="binding site" evidence="14">
    <location>
        <position position="156"/>
    </location>
    <ligand>
        <name>ATP</name>
        <dbReference type="ChEBI" id="CHEBI:30616"/>
    </ligand>
</feature>
<keyword evidence="5 13" id="KW-0963">Cytoplasm</keyword>
<evidence type="ECO:0000256" key="13">
    <source>
        <dbReference type="PIRNR" id="PIRNR004930"/>
    </source>
</evidence>
<keyword evidence="10 13" id="KW-0067">ATP-binding</keyword>
<dbReference type="InterPro" id="IPR050156">
    <property type="entry name" value="TC-AMP_synthase_SUA5"/>
</dbReference>
<keyword evidence="7 13" id="KW-0819">tRNA processing</keyword>
<dbReference type="InterPro" id="IPR005145">
    <property type="entry name" value="Sua5_C"/>
</dbReference>
<protein>
    <recommendedName>
        <fullName evidence="4 13">Threonylcarbamoyl-AMP synthase</fullName>
        <shortName evidence="13">TC-AMP synthase</shortName>
        <ecNumber evidence="3 13">2.7.7.87</ecNumber>
    </recommendedName>
    <alternativeName>
        <fullName evidence="11 13">L-threonylcarbamoyladenylate synthase</fullName>
    </alternativeName>
</protein>
<feature type="region of interest" description="Disordered" evidence="15">
    <location>
        <begin position="235"/>
        <end position="263"/>
    </location>
</feature>
<evidence type="ECO:0000259" key="16">
    <source>
        <dbReference type="PROSITE" id="PS51163"/>
    </source>
</evidence>
<dbReference type="Pfam" id="PF03481">
    <property type="entry name" value="Sua5_C"/>
    <property type="match status" value="1"/>
</dbReference>
<dbReference type="RefSeq" id="WP_036716185.1">
    <property type="nucleotide sequence ID" value="NZ_KK082261.1"/>
</dbReference>
<feature type="binding site" evidence="14">
    <location>
        <position position="200"/>
    </location>
    <ligand>
        <name>ATP</name>
        <dbReference type="ChEBI" id="CHEBI:30616"/>
    </ligand>
</feature>
<dbReference type="GO" id="GO:0003725">
    <property type="term" value="F:double-stranded RNA binding"/>
    <property type="evidence" value="ECO:0007669"/>
    <property type="project" value="UniProtKB-UniRule"/>
</dbReference>
<evidence type="ECO:0000256" key="3">
    <source>
        <dbReference type="ARBA" id="ARBA00012584"/>
    </source>
</evidence>
<dbReference type="GO" id="GO:0000049">
    <property type="term" value="F:tRNA binding"/>
    <property type="evidence" value="ECO:0007669"/>
    <property type="project" value="TreeGrafter"/>
</dbReference>
<name>A0A9W5W6Q7_9BACL</name>
<evidence type="ECO:0000256" key="10">
    <source>
        <dbReference type="ARBA" id="ARBA00022840"/>
    </source>
</evidence>
<dbReference type="PANTHER" id="PTHR17490">
    <property type="entry name" value="SUA5"/>
    <property type="match status" value="1"/>
</dbReference>
<feature type="binding site" evidence="14">
    <location>
        <position position="146"/>
    </location>
    <ligand>
        <name>L-threonine</name>
        <dbReference type="ChEBI" id="CHEBI:57926"/>
    </ligand>
</feature>
<evidence type="ECO:0000256" key="7">
    <source>
        <dbReference type="ARBA" id="ARBA00022694"/>
    </source>
</evidence>
<dbReference type="PROSITE" id="PS51163">
    <property type="entry name" value="YRDC"/>
    <property type="match status" value="1"/>
</dbReference>
<evidence type="ECO:0000256" key="8">
    <source>
        <dbReference type="ARBA" id="ARBA00022695"/>
    </source>
</evidence>
<reference evidence="17 18" key="1">
    <citation type="submission" date="2014-02" db="EMBL/GenBank/DDBJ databases">
        <title>Genome sequence of Paenibacillus darwinianus reveals adaptive mechanisms for survival in Antarctic soils.</title>
        <authorList>
            <person name="Dsouza M."/>
            <person name="Taylor M.W."/>
            <person name="Turner S.J."/>
            <person name="Aislabie J."/>
        </authorList>
    </citation>
    <scope>NUCLEOTIDE SEQUENCE [LARGE SCALE GENOMIC DNA]</scope>
    <source>
        <strain evidence="17 18">CE1</strain>
    </source>
</reference>
<dbReference type="Gene3D" id="3.40.50.11030">
    <property type="entry name" value="Threonylcarbamoyl-AMP synthase, C-terminal domain"/>
    <property type="match status" value="1"/>
</dbReference>
<proteinExistence type="inferred from homology"/>
<dbReference type="EC" id="2.7.7.87" evidence="3 13"/>
<evidence type="ECO:0000256" key="4">
    <source>
        <dbReference type="ARBA" id="ARBA00015492"/>
    </source>
</evidence>
<dbReference type="GO" id="GO:0005524">
    <property type="term" value="F:ATP binding"/>
    <property type="evidence" value="ECO:0007669"/>
    <property type="project" value="UniProtKB-UniRule"/>
</dbReference>
<dbReference type="PANTHER" id="PTHR17490:SF16">
    <property type="entry name" value="THREONYLCARBAMOYL-AMP SYNTHASE"/>
    <property type="match status" value="1"/>
</dbReference>